<dbReference type="PANTHER" id="PTHR12154">
    <property type="entry name" value="GLYCOSYL TRANSFERASE-RELATED"/>
    <property type="match status" value="1"/>
</dbReference>
<dbReference type="GO" id="GO:0043541">
    <property type="term" value="C:UDP-N-acetylglucosamine transferase complex"/>
    <property type="evidence" value="ECO:0007669"/>
    <property type="project" value="TreeGrafter"/>
</dbReference>
<dbReference type="OrthoDB" id="17098at2759"/>
<comment type="subcellular location">
    <subcellularLocation>
        <location evidence="1">Endoplasmic reticulum membrane</location>
        <topology evidence="1">Single-pass membrane protein</topology>
    </subcellularLocation>
    <subcellularLocation>
        <location evidence="2">Nucleus membrane</location>
        <topology evidence="2">Single-pass membrane protein</topology>
    </subcellularLocation>
</comment>
<accession>A0A3M7LVA7</accession>
<keyword evidence="14" id="KW-1185">Reference proteome</keyword>
<organism evidence="13 14">
    <name type="scientific">Pyrenophora seminiperda CCB06</name>
    <dbReference type="NCBI Taxonomy" id="1302712"/>
    <lineage>
        <taxon>Eukaryota</taxon>
        <taxon>Fungi</taxon>
        <taxon>Dikarya</taxon>
        <taxon>Ascomycota</taxon>
        <taxon>Pezizomycotina</taxon>
        <taxon>Dothideomycetes</taxon>
        <taxon>Pleosporomycetidae</taxon>
        <taxon>Pleosporales</taxon>
        <taxon>Pleosporineae</taxon>
        <taxon>Pleosporaceae</taxon>
        <taxon>Pyrenophora</taxon>
    </lineage>
</organism>
<dbReference type="AlphaFoldDB" id="A0A3M7LVA7"/>
<keyword evidence="13" id="KW-0808">Transferase</keyword>
<evidence type="ECO:0000256" key="12">
    <source>
        <dbReference type="SAM" id="Phobius"/>
    </source>
</evidence>
<comment type="similarity">
    <text evidence="3">Belongs to the ALG14 family.</text>
</comment>
<keyword evidence="8 12" id="KW-1133">Transmembrane helix</keyword>
<name>A0A3M7LVA7_9PLEO</name>
<dbReference type="GO" id="GO:0006488">
    <property type="term" value="P:dolichol-linked oligosaccharide biosynthetic process"/>
    <property type="evidence" value="ECO:0007669"/>
    <property type="project" value="InterPro"/>
</dbReference>
<comment type="subunit">
    <text evidence="4">Heterodimer with ALG13 to form a functional enzyme.</text>
</comment>
<evidence type="ECO:0000313" key="14">
    <source>
        <dbReference type="Proteomes" id="UP000265663"/>
    </source>
</evidence>
<evidence type="ECO:0000256" key="9">
    <source>
        <dbReference type="ARBA" id="ARBA00023136"/>
    </source>
</evidence>
<dbReference type="PANTHER" id="PTHR12154:SF4">
    <property type="entry name" value="UDP-N-ACETYLGLUCOSAMINE TRANSFERASE SUBUNIT ALG14 HOMOLOG"/>
    <property type="match status" value="1"/>
</dbReference>
<keyword evidence="7" id="KW-0256">Endoplasmic reticulum</keyword>
<feature type="coiled-coil region" evidence="11">
    <location>
        <begin position="96"/>
        <end position="134"/>
    </location>
</feature>
<dbReference type="Pfam" id="PF08660">
    <property type="entry name" value="Alg14"/>
    <property type="match status" value="2"/>
</dbReference>
<dbReference type="GO" id="GO:0004577">
    <property type="term" value="F:N-acetylglucosaminyldiphosphodolichol N-acetylglucosaminyltransferase activity"/>
    <property type="evidence" value="ECO:0007669"/>
    <property type="project" value="TreeGrafter"/>
</dbReference>
<feature type="transmembrane region" description="Helical" evidence="12">
    <location>
        <begin position="233"/>
        <end position="254"/>
    </location>
</feature>
<evidence type="ECO:0000256" key="2">
    <source>
        <dbReference type="ARBA" id="ARBA00004590"/>
    </source>
</evidence>
<evidence type="ECO:0000256" key="10">
    <source>
        <dbReference type="ARBA" id="ARBA00032062"/>
    </source>
</evidence>
<feature type="transmembrane region" description="Helical" evidence="12">
    <location>
        <begin position="12"/>
        <end position="37"/>
    </location>
</feature>
<evidence type="ECO:0000256" key="4">
    <source>
        <dbReference type="ARBA" id="ARBA00011335"/>
    </source>
</evidence>
<dbReference type="InterPro" id="IPR013969">
    <property type="entry name" value="Oligosacch_biosynth_Alg14"/>
</dbReference>
<dbReference type="GO" id="GO:0031965">
    <property type="term" value="C:nuclear membrane"/>
    <property type="evidence" value="ECO:0007669"/>
    <property type="project" value="UniProtKB-SubCell"/>
</dbReference>
<feature type="transmembrane region" description="Helical" evidence="12">
    <location>
        <begin position="188"/>
        <end position="213"/>
    </location>
</feature>
<evidence type="ECO:0000256" key="1">
    <source>
        <dbReference type="ARBA" id="ARBA00004389"/>
    </source>
</evidence>
<keyword evidence="9 12" id="KW-0472">Membrane</keyword>
<evidence type="ECO:0000256" key="11">
    <source>
        <dbReference type="SAM" id="Coils"/>
    </source>
</evidence>
<keyword evidence="11" id="KW-0175">Coiled coil</keyword>
<evidence type="ECO:0000256" key="6">
    <source>
        <dbReference type="ARBA" id="ARBA00022692"/>
    </source>
</evidence>
<protein>
    <recommendedName>
        <fullName evidence="5">UDP-N-acetylglucosamine transferase subunit ALG14</fullName>
    </recommendedName>
    <alternativeName>
        <fullName evidence="10">Asparagine-linked glycosylation protein 14</fullName>
    </alternativeName>
</protein>
<keyword evidence="6 12" id="KW-0812">Transmembrane</keyword>
<evidence type="ECO:0000313" key="13">
    <source>
        <dbReference type="EMBL" id="RMZ66154.1"/>
    </source>
</evidence>
<reference evidence="13 14" key="1">
    <citation type="journal article" date="2014" name="PLoS ONE">
        <title>De novo Genome Assembly of the Fungal Plant Pathogen Pyrenophora semeniperda.</title>
        <authorList>
            <person name="Soliai M.M."/>
            <person name="Meyer S.E."/>
            <person name="Udall J.A."/>
            <person name="Elzinga D.E."/>
            <person name="Hermansen R.A."/>
            <person name="Bodily P.M."/>
            <person name="Hart A.A."/>
            <person name="Coleman C.E."/>
        </authorList>
    </citation>
    <scope>NUCLEOTIDE SEQUENCE [LARGE SCALE GENOMIC DNA]</scope>
    <source>
        <strain evidence="13 14">CCB06</strain>
        <tissue evidence="13">Mycelium</tissue>
    </source>
</reference>
<evidence type="ECO:0000256" key="5">
    <source>
        <dbReference type="ARBA" id="ARBA00017467"/>
    </source>
</evidence>
<sequence length="315" mass="34887">MAPPLPSLYTLSFLIATLATLLVIATLRLLAILPNAAHSKKQPLRKRPIATRVLIVLGSGGHTHEMFYLLRHLDTRKYTHRTYVVSSGDAFSAQRARNFERELEDAEKKRVRALEKKEEEKEEEEEEVVHVGGEEKPRAPVLQVIDAEGRIYGFETSAAATSERPACTGPDHYNIAVLPRARKIHQPLLTAPFTCLYTLLSAFSPLLSAPPLLPNQPPTTPYEAAAADLPDLIITNGPATAVIVILASLLLRFFNVRGANSRAKCKTIYVESFARVKTLSLSGKLLVRVVDWFLVQWEELEGAGGGRAEYWGMLV</sequence>
<dbReference type="EMBL" id="KE747806">
    <property type="protein sequence ID" value="RMZ66154.1"/>
    <property type="molecule type" value="Genomic_DNA"/>
</dbReference>
<dbReference type="Gene3D" id="3.40.50.2000">
    <property type="entry name" value="Glycogen Phosphorylase B"/>
    <property type="match status" value="1"/>
</dbReference>
<evidence type="ECO:0000256" key="7">
    <source>
        <dbReference type="ARBA" id="ARBA00022824"/>
    </source>
</evidence>
<gene>
    <name evidence="13" type="ORF">GMOD_00005228</name>
</gene>
<proteinExistence type="inferred from homology"/>
<evidence type="ECO:0000256" key="8">
    <source>
        <dbReference type="ARBA" id="ARBA00022989"/>
    </source>
</evidence>
<evidence type="ECO:0000256" key="3">
    <source>
        <dbReference type="ARBA" id="ARBA00009731"/>
    </source>
</evidence>
<dbReference type="Proteomes" id="UP000265663">
    <property type="component" value="Unassembled WGS sequence"/>
</dbReference>